<evidence type="ECO:0000256" key="2">
    <source>
        <dbReference type="ARBA" id="ARBA00022840"/>
    </source>
</evidence>
<evidence type="ECO:0000256" key="3">
    <source>
        <dbReference type="NCBIfam" id="TIGR00152"/>
    </source>
</evidence>
<dbReference type="Pfam" id="PF01121">
    <property type="entry name" value="CoaE"/>
    <property type="match status" value="1"/>
</dbReference>
<dbReference type="GO" id="GO:0005737">
    <property type="term" value="C:cytoplasm"/>
    <property type="evidence" value="ECO:0007669"/>
    <property type="project" value="UniProtKB-UniRule"/>
</dbReference>
<protein>
    <recommendedName>
        <fullName evidence="3">Dephospho-CoA kinase</fullName>
        <ecNumber evidence="3">2.7.1.24</ecNumber>
    </recommendedName>
</protein>
<dbReference type="Proteomes" id="UP000824130">
    <property type="component" value="Unassembled WGS sequence"/>
</dbReference>
<evidence type="ECO:0000256" key="1">
    <source>
        <dbReference type="ARBA" id="ARBA00022741"/>
    </source>
</evidence>
<dbReference type="InterPro" id="IPR001977">
    <property type="entry name" value="Depp_CoAkinase"/>
</dbReference>
<dbReference type="HAMAP" id="MF_00376">
    <property type="entry name" value="Dephospho_CoA_kinase"/>
    <property type="match status" value="1"/>
</dbReference>
<proteinExistence type="inferred from homology"/>
<dbReference type="Gene3D" id="3.40.50.300">
    <property type="entry name" value="P-loop containing nucleotide triphosphate hydrolases"/>
    <property type="match status" value="1"/>
</dbReference>
<dbReference type="GO" id="GO:0005524">
    <property type="term" value="F:ATP binding"/>
    <property type="evidence" value="ECO:0007669"/>
    <property type="project" value="UniProtKB-KW"/>
</dbReference>
<dbReference type="SUPFAM" id="SSF52540">
    <property type="entry name" value="P-loop containing nucleoside triphosphate hydrolases"/>
    <property type="match status" value="1"/>
</dbReference>
<evidence type="ECO:0000313" key="5">
    <source>
        <dbReference type="Proteomes" id="UP000824130"/>
    </source>
</evidence>
<dbReference type="GO" id="GO:0004140">
    <property type="term" value="F:dephospho-CoA kinase activity"/>
    <property type="evidence" value="ECO:0007669"/>
    <property type="project" value="UniProtKB-UniRule"/>
</dbReference>
<reference evidence="4" key="1">
    <citation type="submission" date="2020-10" db="EMBL/GenBank/DDBJ databases">
        <authorList>
            <person name="Gilroy R."/>
        </authorList>
    </citation>
    <scope>NUCLEOTIDE SEQUENCE</scope>
    <source>
        <strain evidence="4">ChiSjej4B22-8349</strain>
    </source>
</reference>
<sequence>MIKVTGLTGGIGTGKSTAAEYFVKKGFAHIDADEISRDLTADGSSLLPVLDELFGPEGRWGDGNTEILDGDGNLLRKALAAVVFSDEERRKKLDQVMFQKIIERIDDEISLLRRKSGIDGILLDAPLLFEAGLDTRCDAVLVLVADEEVRISRVCARDGMTPEEVRDRIRNQMSDNEKIKRADAVIDNSDGIQELKENIDEFLNDFL</sequence>
<name>A0A9D1N8L1_9FIRM</name>
<keyword evidence="2" id="KW-0067">ATP-binding</keyword>
<keyword evidence="4" id="KW-0418">Kinase</keyword>
<dbReference type="NCBIfam" id="TIGR00152">
    <property type="entry name" value="dephospho-CoA kinase"/>
    <property type="match status" value="1"/>
</dbReference>
<feature type="non-terminal residue" evidence="4">
    <location>
        <position position="207"/>
    </location>
</feature>
<gene>
    <name evidence="4" type="ORF">IAD25_07945</name>
</gene>
<organism evidence="4 5">
    <name type="scientific">Candidatus Allocopromorpha excrementipullorum</name>
    <dbReference type="NCBI Taxonomy" id="2840743"/>
    <lineage>
        <taxon>Bacteria</taxon>
        <taxon>Bacillati</taxon>
        <taxon>Bacillota</taxon>
        <taxon>Clostridia</taxon>
        <taxon>Eubacteriales</taxon>
        <taxon>Eubacteriaceae</taxon>
        <taxon>Eubacteriaceae incertae sedis</taxon>
        <taxon>Candidatus Allocopromorpha</taxon>
    </lineage>
</organism>
<comment type="caution">
    <text evidence="4">The sequence shown here is derived from an EMBL/GenBank/DDBJ whole genome shotgun (WGS) entry which is preliminary data.</text>
</comment>
<dbReference type="CDD" id="cd02022">
    <property type="entry name" value="DPCK"/>
    <property type="match status" value="1"/>
</dbReference>
<dbReference type="AlphaFoldDB" id="A0A9D1N8L1"/>
<dbReference type="EMBL" id="DVOB01000165">
    <property type="protein sequence ID" value="HIU96618.1"/>
    <property type="molecule type" value="Genomic_DNA"/>
</dbReference>
<dbReference type="PANTHER" id="PTHR10695">
    <property type="entry name" value="DEPHOSPHO-COA KINASE-RELATED"/>
    <property type="match status" value="1"/>
</dbReference>
<dbReference type="GO" id="GO:0015937">
    <property type="term" value="P:coenzyme A biosynthetic process"/>
    <property type="evidence" value="ECO:0007669"/>
    <property type="project" value="UniProtKB-UniRule"/>
</dbReference>
<dbReference type="PANTHER" id="PTHR10695:SF46">
    <property type="entry name" value="BIFUNCTIONAL COENZYME A SYNTHASE-RELATED"/>
    <property type="match status" value="1"/>
</dbReference>
<dbReference type="EC" id="2.7.1.24" evidence="3"/>
<accession>A0A9D1N8L1</accession>
<keyword evidence="4" id="KW-0808">Transferase</keyword>
<evidence type="ECO:0000313" key="4">
    <source>
        <dbReference type="EMBL" id="HIU96618.1"/>
    </source>
</evidence>
<reference evidence="4" key="2">
    <citation type="journal article" date="2021" name="PeerJ">
        <title>Extensive microbial diversity within the chicken gut microbiome revealed by metagenomics and culture.</title>
        <authorList>
            <person name="Gilroy R."/>
            <person name="Ravi A."/>
            <person name="Getino M."/>
            <person name="Pursley I."/>
            <person name="Horton D.L."/>
            <person name="Alikhan N.F."/>
            <person name="Baker D."/>
            <person name="Gharbi K."/>
            <person name="Hall N."/>
            <person name="Watson M."/>
            <person name="Adriaenssens E.M."/>
            <person name="Foster-Nyarko E."/>
            <person name="Jarju S."/>
            <person name="Secka A."/>
            <person name="Antonio M."/>
            <person name="Oren A."/>
            <person name="Chaudhuri R.R."/>
            <person name="La Ragione R."/>
            <person name="Hildebrand F."/>
            <person name="Pallen M.J."/>
        </authorList>
    </citation>
    <scope>NUCLEOTIDE SEQUENCE</scope>
    <source>
        <strain evidence="4">ChiSjej4B22-8349</strain>
    </source>
</reference>
<dbReference type="PROSITE" id="PS51219">
    <property type="entry name" value="DPCK"/>
    <property type="match status" value="1"/>
</dbReference>
<keyword evidence="1" id="KW-0547">Nucleotide-binding</keyword>
<dbReference type="InterPro" id="IPR027417">
    <property type="entry name" value="P-loop_NTPase"/>
</dbReference>